<feature type="compositionally biased region" description="Basic and acidic residues" evidence="1">
    <location>
        <begin position="167"/>
        <end position="178"/>
    </location>
</feature>
<comment type="caution">
    <text evidence="3">The sequence shown here is derived from an EMBL/GenBank/DDBJ whole genome shotgun (WGS) entry which is preliminary data.</text>
</comment>
<evidence type="ECO:0000313" key="4">
    <source>
        <dbReference type="Proteomes" id="UP001446871"/>
    </source>
</evidence>
<gene>
    <name evidence="3" type="ORF">PG996_007133</name>
</gene>
<name>A0ABR1VA01_9PEZI</name>
<keyword evidence="2" id="KW-1133">Transmembrane helix</keyword>
<evidence type="ECO:0000256" key="2">
    <source>
        <dbReference type="SAM" id="Phobius"/>
    </source>
</evidence>
<dbReference type="EMBL" id="JAQQWM010000004">
    <property type="protein sequence ID" value="KAK8068021.1"/>
    <property type="molecule type" value="Genomic_DNA"/>
</dbReference>
<feature type="region of interest" description="Disordered" evidence="1">
    <location>
        <begin position="156"/>
        <end position="178"/>
    </location>
</feature>
<proteinExistence type="predicted"/>
<evidence type="ECO:0000313" key="3">
    <source>
        <dbReference type="EMBL" id="KAK8068021.1"/>
    </source>
</evidence>
<feature type="transmembrane region" description="Helical" evidence="2">
    <location>
        <begin position="83"/>
        <end position="103"/>
    </location>
</feature>
<keyword evidence="2" id="KW-0812">Transmembrane</keyword>
<evidence type="ECO:0000256" key="1">
    <source>
        <dbReference type="SAM" id="MobiDB-lite"/>
    </source>
</evidence>
<protein>
    <submittedName>
        <fullName evidence="3">Uncharacterized protein</fullName>
    </submittedName>
</protein>
<keyword evidence="2" id="KW-0472">Membrane</keyword>
<organism evidence="3 4">
    <name type="scientific">Apiospora saccharicola</name>
    <dbReference type="NCBI Taxonomy" id="335842"/>
    <lineage>
        <taxon>Eukaryota</taxon>
        <taxon>Fungi</taxon>
        <taxon>Dikarya</taxon>
        <taxon>Ascomycota</taxon>
        <taxon>Pezizomycotina</taxon>
        <taxon>Sordariomycetes</taxon>
        <taxon>Xylariomycetidae</taxon>
        <taxon>Amphisphaeriales</taxon>
        <taxon>Apiosporaceae</taxon>
        <taxon>Apiospora</taxon>
    </lineage>
</organism>
<keyword evidence="4" id="KW-1185">Reference proteome</keyword>
<sequence length="223" mass="24662">MAVYHNSFNNSKWHQRVSDGNTASLPLFTGPVPKVVVAVVVVDNGEEGWIIAAWCHWLPLDGGAAPADTLNNYNPNPSRPLEIGIIIGVIVLVGVSVALLFWYRARRNKLLKEHHQKADIEACVTAGSPTGGELHHHHHIVGEVHHGHAMHERVGRMGDPPVPPPKDACRRGSEDSDVIHNTSGITIERRAEDAPRTPTWPTWSNRHGEYNHGVEEHEIVNRV</sequence>
<dbReference type="Proteomes" id="UP001446871">
    <property type="component" value="Unassembled WGS sequence"/>
</dbReference>
<reference evidence="3 4" key="1">
    <citation type="submission" date="2023-01" db="EMBL/GenBank/DDBJ databases">
        <title>Analysis of 21 Apiospora genomes using comparative genomics revels a genus with tremendous synthesis potential of carbohydrate active enzymes and secondary metabolites.</title>
        <authorList>
            <person name="Sorensen T."/>
        </authorList>
    </citation>
    <scope>NUCLEOTIDE SEQUENCE [LARGE SCALE GENOMIC DNA]</scope>
    <source>
        <strain evidence="3 4">CBS 83171</strain>
    </source>
</reference>
<accession>A0ABR1VA01</accession>